<evidence type="ECO:0000259" key="6">
    <source>
        <dbReference type="SMART" id="SM00082"/>
    </source>
</evidence>
<keyword evidence="1" id="KW-0433">Leucine-rich repeat</keyword>
<dbReference type="InterPro" id="IPR000483">
    <property type="entry name" value="Cys-rich_flank_reg_C"/>
</dbReference>
<accession>A0A2G8JF24</accession>
<dbReference type="PANTHER" id="PTHR24369:SF212">
    <property type="entry name" value="LEUCINE-RICH REPEAT-CONTAINING PROTEIN 4B-LIKE"/>
    <property type="match status" value="1"/>
</dbReference>
<gene>
    <name evidence="7" type="ORF">BSL78_28829</name>
</gene>
<keyword evidence="2 5" id="KW-0732">Signal</keyword>
<dbReference type="STRING" id="307972.A0A2G8JF24"/>
<dbReference type="Gene3D" id="3.80.10.10">
    <property type="entry name" value="Ribonuclease Inhibitor"/>
    <property type="match status" value="2"/>
</dbReference>
<keyword evidence="4" id="KW-0472">Membrane</keyword>
<dbReference type="Proteomes" id="UP000230750">
    <property type="component" value="Unassembled WGS sequence"/>
</dbReference>
<dbReference type="InterPro" id="IPR001611">
    <property type="entry name" value="Leu-rich_rpt"/>
</dbReference>
<feature type="signal peptide" evidence="5">
    <location>
        <begin position="1"/>
        <end position="27"/>
    </location>
</feature>
<dbReference type="OrthoDB" id="72369at2759"/>
<dbReference type="Pfam" id="PF13855">
    <property type="entry name" value="LRR_8"/>
    <property type="match status" value="2"/>
</dbReference>
<keyword evidence="4" id="KW-1133">Transmembrane helix</keyword>
<evidence type="ECO:0000256" key="3">
    <source>
        <dbReference type="ARBA" id="ARBA00022737"/>
    </source>
</evidence>
<dbReference type="SUPFAM" id="SSF52058">
    <property type="entry name" value="L domain-like"/>
    <property type="match status" value="1"/>
</dbReference>
<dbReference type="CDD" id="cd12087">
    <property type="entry name" value="TM_EGFR-like"/>
    <property type="match status" value="1"/>
</dbReference>
<dbReference type="InterPro" id="IPR032675">
    <property type="entry name" value="LRR_dom_sf"/>
</dbReference>
<feature type="chain" id="PRO_5013741943" description="LRRCT domain-containing protein" evidence="5">
    <location>
        <begin position="28"/>
        <end position="468"/>
    </location>
</feature>
<evidence type="ECO:0000256" key="2">
    <source>
        <dbReference type="ARBA" id="ARBA00022729"/>
    </source>
</evidence>
<dbReference type="SMART" id="SM00082">
    <property type="entry name" value="LRRCT"/>
    <property type="match status" value="1"/>
</dbReference>
<evidence type="ECO:0000256" key="5">
    <source>
        <dbReference type="SAM" id="SignalP"/>
    </source>
</evidence>
<keyword evidence="8" id="KW-1185">Reference proteome</keyword>
<keyword evidence="3" id="KW-0677">Repeat</keyword>
<protein>
    <recommendedName>
        <fullName evidence="6">LRRCT domain-containing protein</fullName>
    </recommendedName>
</protein>
<proteinExistence type="predicted"/>
<organism evidence="7 8">
    <name type="scientific">Stichopus japonicus</name>
    <name type="common">Sea cucumber</name>
    <dbReference type="NCBI Taxonomy" id="307972"/>
    <lineage>
        <taxon>Eukaryota</taxon>
        <taxon>Metazoa</taxon>
        <taxon>Echinodermata</taxon>
        <taxon>Eleutherozoa</taxon>
        <taxon>Echinozoa</taxon>
        <taxon>Holothuroidea</taxon>
        <taxon>Aspidochirotacea</taxon>
        <taxon>Aspidochirotida</taxon>
        <taxon>Stichopodidae</taxon>
        <taxon>Apostichopus</taxon>
    </lineage>
</organism>
<feature type="domain" description="LRRCT" evidence="6">
    <location>
        <begin position="291"/>
        <end position="342"/>
    </location>
</feature>
<evidence type="ECO:0000256" key="1">
    <source>
        <dbReference type="ARBA" id="ARBA00022614"/>
    </source>
</evidence>
<name>A0A2G8JF24_STIJA</name>
<dbReference type="AlphaFoldDB" id="A0A2G8JF24"/>
<sequence length="468" mass="52780">MDWWTFTFNQHLVIAVIVVASSPLSMTETCPRKCRCDGPKVTCIDTQMKYVPPGIPINTTNLEFRNNSLKVIKNQTQLHNLPRLRRLLLNENKITAIEAGSFWGHGNLDFLDLSFNDLRNLDRSTFRGLRGLTVLRLNNNLKLCLDFGSLGVLPELQKLVLGKTAVKFIPGLFETSPGNLTPPLGLLHLDLWNVGLEEVPYEAIRELTGLSILILSENKIKCLSHFAFAKNKNLTELDLSFNPIVAVESDTFTGLDRLVTLLLDNTNTLTTLPSGIFDPLPTTVKVCLYGNPWNCDCHLEWLKAWMEDQDRIHCAEKPSCHSPSDLRSNPFVSTPREEFRCQSSISKMPKIDCQHRIRYKEGYCLELSPSTTERVLTEYVTSAVTTTTTKRGDPPMTDGTNNLTILAVGICIILVLVTLVGGFLARQIRIQKKLHDQNKYFNISYENGQDQQLQMAESPTPEKEKSFN</sequence>
<dbReference type="InterPro" id="IPR050541">
    <property type="entry name" value="LRR_TM_domain-containing"/>
</dbReference>
<comment type="caution">
    <text evidence="7">The sequence shown here is derived from an EMBL/GenBank/DDBJ whole genome shotgun (WGS) entry which is preliminary data.</text>
</comment>
<dbReference type="GO" id="GO:0005886">
    <property type="term" value="C:plasma membrane"/>
    <property type="evidence" value="ECO:0007669"/>
    <property type="project" value="TreeGrafter"/>
</dbReference>
<reference evidence="7 8" key="1">
    <citation type="journal article" date="2017" name="PLoS Biol.">
        <title>The sea cucumber genome provides insights into morphological evolution and visceral regeneration.</title>
        <authorList>
            <person name="Zhang X."/>
            <person name="Sun L."/>
            <person name="Yuan J."/>
            <person name="Sun Y."/>
            <person name="Gao Y."/>
            <person name="Zhang L."/>
            <person name="Li S."/>
            <person name="Dai H."/>
            <person name="Hamel J.F."/>
            <person name="Liu C."/>
            <person name="Yu Y."/>
            <person name="Liu S."/>
            <person name="Lin W."/>
            <person name="Guo K."/>
            <person name="Jin S."/>
            <person name="Xu P."/>
            <person name="Storey K.B."/>
            <person name="Huan P."/>
            <person name="Zhang T."/>
            <person name="Zhou Y."/>
            <person name="Zhang J."/>
            <person name="Lin C."/>
            <person name="Li X."/>
            <person name="Xing L."/>
            <person name="Huo D."/>
            <person name="Sun M."/>
            <person name="Wang L."/>
            <person name="Mercier A."/>
            <person name="Li F."/>
            <person name="Yang H."/>
            <person name="Xiang J."/>
        </authorList>
    </citation>
    <scope>NUCLEOTIDE SEQUENCE [LARGE SCALE GENOMIC DNA]</scope>
    <source>
        <strain evidence="7">Shaxun</strain>
        <tissue evidence="7">Muscle</tissue>
    </source>
</reference>
<evidence type="ECO:0000256" key="4">
    <source>
        <dbReference type="SAM" id="Phobius"/>
    </source>
</evidence>
<dbReference type="SMART" id="SM00369">
    <property type="entry name" value="LRR_TYP"/>
    <property type="match status" value="6"/>
</dbReference>
<keyword evidence="4" id="KW-0812">Transmembrane</keyword>
<evidence type="ECO:0000313" key="8">
    <source>
        <dbReference type="Proteomes" id="UP000230750"/>
    </source>
</evidence>
<dbReference type="PANTHER" id="PTHR24369">
    <property type="entry name" value="ANTIGEN BSP, PUTATIVE-RELATED"/>
    <property type="match status" value="1"/>
</dbReference>
<dbReference type="InterPro" id="IPR003591">
    <property type="entry name" value="Leu-rich_rpt_typical-subtyp"/>
</dbReference>
<dbReference type="EMBL" id="MRZV01002206">
    <property type="protein sequence ID" value="PIK34342.1"/>
    <property type="molecule type" value="Genomic_DNA"/>
</dbReference>
<evidence type="ECO:0000313" key="7">
    <source>
        <dbReference type="EMBL" id="PIK34342.1"/>
    </source>
</evidence>
<feature type="transmembrane region" description="Helical" evidence="4">
    <location>
        <begin position="403"/>
        <end position="425"/>
    </location>
</feature>